<accession>A0A2M8EZV1</accession>
<evidence type="ECO:0000259" key="2">
    <source>
        <dbReference type="Pfam" id="PF13439"/>
    </source>
</evidence>
<dbReference type="PANTHER" id="PTHR45947:SF3">
    <property type="entry name" value="SULFOQUINOVOSYL TRANSFERASE SQD2"/>
    <property type="match status" value="1"/>
</dbReference>
<gene>
    <name evidence="3" type="ORF">CO051_02985</name>
</gene>
<dbReference type="Gene3D" id="3.40.50.2000">
    <property type="entry name" value="Glycogen Phosphorylase B"/>
    <property type="match status" value="2"/>
</dbReference>
<sequence length="382" mass="44329">MSRKIALVHDHIQEFGGAERVLVALHKIFPEAPVYTAFFTPKALGIHAKHFKGWNIITSWADRVPFFKRLYSPLRFLAPKVWQSFNFDEYGIVISSSGWYMCKGIVTNSKTTHICYLHHPPRYLYGYETAVEWQKYWPVKIYAHIVNHFLRIWDFETSQKVTHFVANSEETKKRIEKFYRRDSDVIYPPVDIPSRVMLNLFQHPKKILKQVQDDNYYVTTARLAKAKHIDILIHAANKMKFKLKIIGSGRDKALLKSIAGPTVEFLSHIPDEQFESIFKNAKAFLFASVDEEFGIAPVEAMGYGIPVIAYASGGLKEIIQDGKNGYLYDELSDHTLIQTINKFEKLSKEQSESMRKEARKSAEKYSFEVFEKKITSYIHNMQ</sequence>
<evidence type="ECO:0000313" key="3">
    <source>
        <dbReference type="EMBL" id="PJC32564.1"/>
    </source>
</evidence>
<comment type="caution">
    <text evidence="3">The sequence shown here is derived from an EMBL/GenBank/DDBJ whole genome shotgun (WGS) entry which is preliminary data.</text>
</comment>
<reference evidence="4" key="1">
    <citation type="submission" date="2017-09" db="EMBL/GenBank/DDBJ databases">
        <title>Depth-based differentiation of microbial function through sediment-hosted aquifers and enrichment of novel symbionts in the deep terrestrial subsurface.</title>
        <authorList>
            <person name="Probst A.J."/>
            <person name="Ladd B."/>
            <person name="Jarett J.K."/>
            <person name="Geller-Mcgrath D.E."/>
            <person name="Sieber C.M.K."/>
            <person name="Emerson J.B."/>
            <person name="Anantharaman K."/>
            <person name="Thomas B.C."/>
            <person name="Malmstrom R."/>
            <person name="Stieglmeier M."/>
            <person name="Klingl A."/>
            <person name="Woyke T."/>
            <person name="Ryan C.M."/>
            <person name="Banfield J.F."/>
        </authorList>
    </citation>
    <scope>NUCLEOTIDE SEQUENCE [LARGE SCALE GENOMIC DNA]</scope>
</reference>
<dbReference type="AlphaFoldDB" id="A0A2M8EZV1"/>
<dbReference type="EMBL" id="PFSC01000081">
    <property type="protein sequence ID" value="PJC32564.1"/>
    <property type="molecule type" value="Genomic_DNA"/>
</dbReference>
<evidence type="ECO:0008006" key="5">
    <source>
        <dbReference type="Google" id="ProtNLM"/>
    </source>
</evidence>
<evidence type="ECO:0000313" key="4">
    <source>
        <dbReference type="Proteomes" id="UP000231383"/>
    </source>
</evidence>
<dbReference type="InterPro" id="IPR001296">
    <property type="entry name" value="Glyco_trans_1"/>
</dbReference>
<feature type="domain" description="Glycosyltransferase subfamily 4-like N-terminal" evidence="2">
    <location>
        <begin position="15"/>
        <end position="192"/>
    </location>
</feature>
<dbReference type="SUPFAM" id="SSF53756">
    <property type="entry name" value="UDP-Glycosyltransferase/glycogen phosphorylase"/>
    <property type="match status" value="1"/>
</dbReference>
<dbReference type="Pfam" id="PF13439">
    <property type="entry name" value="Glyco_transf_4"/>
    <property type="match status" value="1"/>
</dbReference>
<evidence type="ECO:0000259" key="1">
    <source>
        <dbReference type="Pfam" id="PF00534"/>
    </source>
</evidence>
<dbReference type="InterPro" id="IPR050194">
    <property type="entry name" value="Glycosyltransferase_grp1"/>
</dbReference>
<feature type="domain" description="Glycosyl transferase family 1" evidence="1">
    <location>
        <begin position="206"/>
        <end position="360"/>
    </location>
</feature>
<dbReference type="Proteomes" id="UP000231383">
    <property type="component" value="Unassembled WGS sequence"/>
</dbReference>
<dbReference type="InterPro" id="IPR028098">
    <property type="entry name" value="Glyco_trans_4-like_N"/>
</dbReference>
<name>A0A2M8EZV1_9BACT</name>
<dbReference type="GO" id="GO:0016757">
    <property type="term" value="F:glycosyltransferase activity"/>
    <property type="evidence" value="ECO:0007669"/>
    <property type="project" value="InterPro"/>
</dbReference>
<dbReference type="PANTHER" id="PTHR45947">
    <property type="entry name" value="SULFOQUINOVOSYL TRANSFERASE SQD2"/>
    <property type="match status" value="1"/>
</dbReference>
<protein>
    <recommendedName>
        <fullName evidence="5">Glycosyltransferase family 4 protein</fullName>
    </recommendedName>
</protein>
<proteinExistence type="predicted"/>
<dbReference type="Pfam" id="PF00534">
    <property type="entry name" value="Glycos_transf_1"/>
    <property type="match status" value="1"/>
</dbReference>
<organism evidence="3 4">
    <name type="scientific">Candidatus Roizmanbacteria bacterium CG_4_9_14_0_2_um_filter_39_13</name>
    <dbReference type="NCBI Taxonomy" id="1974839"/>
    <lineage>
        <taxon>Bacteria</taxon>
        <taxon>Candidatus Roizmaniibacteriota</taxon>
    </lineage>
</organism>